<dbReference type="Proteomes" id="UP000036403">
    <property type="component" value="Unassembled WGS sequence"/>
</dbReference>
<dbReference type="AlphaFoldDB" id="A0A0J7K6G9"/>
<sequence length="280" mass="31718">MPLPCATTLNNWGATFSIPPGILTDVLHIMKEKEQNLCTEDKLTVLTFDELYISKKKQKVYGQKVYGQKVYGPNKTCQFPLSAHTLLTIINSLYEVQYIVVAVTSDMGPTNMKLWNELNIGINVTTDTRRHNMQETIQKQHFIVHPADSSLKIYFFADIPHLLKLARNNLLDSGFTISGSNINKTCLEELLTLNAGELKIAHKLSQAHLDVKGSQRQNVKLAAQVFSNTNAMAIRWCGEQSLLKSVQCKQTADVLQLFNDWFDLFNTKYKYGHSNTSRAY</sequence>
<dbReference type="PaxDb" id="67767-A0A0J7K6G9"/>
<dbReference type="Pfam" id="PF21788">
    <property type="entry name" value="TNP-like_GBD"/>
    <property type="match status" value="1"/>
</dbReference>
<accession>A0A0J7K6G9</accession>
<dbReference type="EMBL" id="LBMM01013147">
    <property type="protein sequence ID" value="KMQ85796.1"/>
    <property type="molecule type" value="Genomic_DNA"/>
</dbReference>
<comment type="caution">
    <text evidence="2">The sequence shown here is derived from an EMBL/GenBank/DDBJ whole genome shotgun (WGS) entry which is preliminary data.</text>
</comment>
<protein>
    <submittedName>
        <fullName evidence="2">Transposase</fullName>
    </submittedName>
</protein>
<keyword evidence="3" id="KW-1185">Reference proteome</keyword>
<proteinExistence type="predicted"/>
<organism evidence="2 3">
    <name type="scientific">Lasius niger</name>
    <name type="common">Black garden ant</name>
    <dbReference type="NCBI Taxonomy" id="67767"/>
    <lineage>
        <taxon>Eukaryota</taxon>
        <taxon>Metazoa</taxon>
        <taxon>Ecdysozoa</taxon>
        <taxon>Arthropoda</taxon>
        <taxon>Hexapoda</taxon>
        <taxon>Insecta</taxon>
        <taxon>Pterygota</taxon>
        <taxon>Neoptera</taxon>
        <taxon>Endopterygota</taxon>
        <taxon>Hymenoptera</taxon>
        <taxon>Apocrita</taxon>
        <taxon>Aculeata</taxon>
        <taxon>Formicoidea</taxon>
        <taxon>Formicidae</taxon>
        <taxon>Formicinae</taxon>
        <taxon>Lasius</taxon>
        <taxon>Lasius</taxon>
    </lineage>
</organism>
<reference evidence="2 3" key="1">
    <citation type="submission" date="2015-04" db="EMBL/GenBank/DDBJ databases">
        <title>Lasius niger genome sequencing.</title>
        <authorList>
            <person name="Konorov E.A."/>
            <person name="Nikitin M.A."/>
            <person name="Kirill M.V."/>
            <person name="Chang P."/>
        </authorList>
    </citation>
    <scope>NUCLEOTIDE SEQUENCE [LARGE SCALE GENOMIC DNA]</scope>
    <source>
        <tissue evidence="2">Whole</tissue>
    </source>
</reference>
<evidence type="ECO:0000313" key="2">
    <source>
        <dbReference type="EMBL" id="KMQ85796.1"/>
    </source>
</evidence>
<gene>
    <name evidence="2" type="ORF">RF55_15433</name>
</gene>
<dbReference type="InterPro" id="IPR048366">
    <property type="entry name" value="TNP-like_GBD"/>
</dbReference>
<feature type="domain" description="Transposable element P transposase-like GTP-binding insertion" evidence="1">
    <location>
        <begin position="161"/>
        <end position="274"/>
    </location>
</feature>
<feature type="non-terminal residue" evidence="2">
    <location>
        <position position="280"/>
    </location>
</feature>
<evidence type="ECO:0000259" key="1">
    <source>
        <dbReference type="Pfam" id="PF21788"/>
    </source>
</evidence>
<name>A0A0J7K6G9_LASNI</name>
<dbReference type="OrthoDB" id="7555100at2759"/>
<evidence type="ECO:0000313" key="3">
    <source>
        <dbReference type="Proteomes" id="UP000036403"/>
    </source>
</evidence>
<dbReference type="STRING" id="67767.A0A0J7K6G9"/>